<dbReference type="SUPFAM" id="SSF110849">
    <property type="entry name" value="ParB/Sulfiredoxin"/>
    <property type="match status" value="1"/>
</dbReference>
<dbReference type="CDD" id="cd16393">
    <property type="entry name" value="SPO0J_N"/>
    <property type="match status" value="1"/>
</dbReference>
<name>A0ABW0YGS9_9BACI</name>
<dbReference type="InterPro" id="IPR003115">
    <property type="entry name" value="ParB_N"/>
</dbReference>
<keyword evidence="3" id="KW-0132">Cell division</keyword>
<comment type="caution">
    <text evidence="10">The sequence shown here is derived from an EMBL/GenBank/DDBJ whole genome shotgun (WGS) entry which is preliminary data.</text>
</comment>
<dbReference type="Pfam" id="PF17762">
    <property type="entry name" value="HTH_ParB"/>
    <property type="match status" value="1"/>
</dbReference>
<evidence type="ECO:0000256" key="4">
    <source>
        <dbReference type="ARBA" id="ARBA00023125"/>
    </source>
</evidence>
<evidence type="ECO:0000256" key="8">
    <source>
        <dbReference type="SAM" id="MobiDB-lite"/>
    </source>
</evidence>
<evidence type="ECO:0000256" key="3">
    <source>
        <dbReference type="ARBA" id="ARBA00022618"/>
    </source>
</evidence>
<keyword evidence="6" id="KW-0131">Cell cycle</keyword>
<keyword evidence="2" id="KW-0963">Cytoplasm</keyword>
<evidence type="ECO:0000256" key="2">
    <source>
        <dbReference type="ARBA" id="ARBA00022490"/>
    </source>
</evidence>
<reference evidence="11" key="1">
    <citation type="journal article" date="2019" name="Int. J. Syst. Evol. Microbiol.">
        <title>The Global Catalogue of Microorganisms (GCM) 10K type strain sequencing project: providing services to taxonomists for standard genome sequencing and annotation.</title>
        <authorList>
            <consortium name="The Broad Institute Genomics Platform"/>
            <consortium name="The Broad Institute Genome Sequencing Center for Infectious Disease"/>
            <person name="Wu L."/>
            <person name="Ma J."/>
        </authorList>
    </citation>
    <scope>NUCLEOTIDE SEQUENCE [LARGE SCALE GENOMIC DNA]</scope>
    <source>
        <strain evidence="11">CECT 7184</strain>
    </source>
</reference>
<dbReference type="Proteomes" id="UP001596142">
    <property type="component" value="Unassembled WGS sequence"/>
</dbReference>
<keyword evidence="5" id="KW-0717">Septation</keyword>
<comment type="similarity">
    <text evidence="1">Belongs to the ParB family.</text>
</comment>
<dbReference type="InterPro" id="IPR050336">
    <property type="entry name" value="Chromosome_partition/occlusion"/>
</dbReference>
<dbReference type="Gene3D" id="3.90.1530.30">
    <property type="match status" value="1"/>
</dbReference>
<sequence>MKQSLQRLFGLGDQHEGKEENEIESLEEIQQEEVKNLPVEDIIPNPYQPRTVFQDEKIKELAQTIRTHGVLQPIVVRVRNGRFELIAGERRLRAVKSLGWDEIPALIKDYNDAQTASLALIENLQREGLTAIEEALAYDKLLQIHNLTQESLAQRLGKGQSTVANKLRLLHLPESVQDALMNRLITERHARALLALKDEEKQSKLLSEILEKELNVKQTEERIKKMLEEVPKKKAKRKHYPKDMRLAMNTIRQSVDMVEKSGLHIDTDEEENEDFYQFTIRIPKK</sequence>
<keyword evidence="7" id="KW-0175">Coiled coil</keyword>
<dbReference type="InterPro" id="IPR023705">
    <property type="entry name" value="Nucleoid_occlusion_protein"/>
</dbReference>
<proteinExistence type="inferred from homology"/>
<protein>
    <submittedName>
        <fullName evidence="10">Nucleoid occlusion protein</fullName>
    </submittedName>
</protein>
<evidence type="ECO:0000256" key="6">
    <source>
        <dbReference type="ARBA" id="ARBA00023306"/>
    </source>
</evidence>
<dbReference type="NCBIfam" id="TIGR00180">
    <property type="entry name" value="parB_part"/>
    <property type="match status" value="1"/>
</dbReference>
<evidence type="ECO:0000256" key="5">
    <source>
        <dbReference type="ARBA" id="ARBA00023210"/>
    </source>
</evidence>
<keyword evidence="11" id="KW-1185">Reference proteome</keyword>
<organism evidence="10 11">
    <name type="scientific">Thalassorhabdus alkalitolerans</name>
    <dbReference type="NCBI Taxonomy" id="2282697"/>
    <lineage>
        <taxon>Bacteria</taxon>
        <taxon>Bacillati</taxon>
        <taxon>Bacillota</taxon>
        <taxon>Bacilli</taxon>
        <taxon>Bacillales</taxon>
        <taxon>Bacillaceae</taxon>
        <taxon>Thalassorhabdus</taxon>
    </lineage>
</organism>
<feature type="coiled-coil region" evidence="7">
    <location>
        <begin position="209"/>
        <end position="236"/>
    </location>
</feature>
<feature type="domain" description="ParB-like N-terminal" evidence="9">
    <location>
        <begin position="35"/>
        <end position="124"/>
    </location>
</feature>
<dbReference type="PANTHER" id="PTHR33375:SF8">
    <property type="entry name" value="NUCLEOID OCCLUSION PROTEIN"/>
    <property type="match status" value="1"/>
</dbReference>
<dbReference type="NCBIfam" id="TIGR04285">
    <property type="entry name" value="nucleoid_noc"/>
    <property type="match status" value="1"/>
</dbReference>
<dbReference type="SUPFAM" id="SSF109709">
    <property type="entry name" value="KorB DNA-binding domain-like"/>
    <property type="match status" value="1"/>
</dbReference>
<dbReference type="EMBL" id="JBHSOZ010000002">
    <property type="protein sequence ID" value="MFC5711640.1"/>
    <property type="molecule type" value="Genomic_DNA"/>
</dbReference>
<evidence type="ECO:0000256" key="7">
    <source>
        <dbReference type="SAM" id="Coils"/>
    </source>
</evidence>
<accession>A0ABW0YGS9</accession>
<dbReference type="RefSeq" id="WP_054636249.1">
    <property type="nucleotide sequence ID" value="NZ_JBHSOZ010000002.1"/>
</dbReference>
<dbReference type="InterPro" id="IPR004437">
    <property type="entry name" value="ParB/RepB/Spo0J"/>
</dbReference>
<evidence type="ECO:0000313" key="11">
    <source>
        <dbReference type="Proteomes" id="UP001596142"/>
    </source>
</evidence>
<dbReference type="PANTHER" id="PTHR33375">
    <property type="entry name" value="CHROMOSOME-PARTITIONING PROTEIN PARB-RELATED"/>
    <property type="match status" value="1"/>
</dbReference>
<dbReference type="InterPro" id="IPR036086">
    <property type="entry name" value="ParB/Sulfiredoxin_sf"/>
</dbReference>
<dbReference type="SMART" id="SM00470">
    <property type="entry name" value="ParB"/>
    <property type="match status" value="1"/>
</dbReference>
<dbReference type="Gene3D" id="1.10.10.2830">
    <property type="match status" value="1"/>
</dbReference>
<keyword evidence="4" id="KW-0238">DNA-binding</keyword>
<dbReference type="Pfam" id="PF02195">
    <property type="entry name" value="ParB_N"/>
    <property type="match status" value="1"/>
</dbReference>
<gene>
    <name evidence="10" type="primary">noc</name>
    <name evidence="10" type="ORF">ACFPU1_02475</name>
</gene>
<feature type="region of interest" description="Disordered" evidence="8">
    <location>
        <begin position="1"/>
        <end position="22"/>
    </location>
</feature>
<evidence type="ECO:0000256" key="1">
    <source>
        <dbReference type="ARBA" id="ARBA00006295"/>
    </source>
</evidence>
<dbReference type="InterPro" id="IPR041468">
    <property type="entry name" value="HTH_ParB/Spo0J"/>
</dbReference>
<evidence type="ECO:0000313" key="10">
    <source>
        <dbReference type="EMBL" id="MFC5711640.1"/>
    </source>
</evidence>
<evidence type="ECO:0000259" key="9">
    <source>
        <dbReference type="SMART" id="SM00470"/>
    </source>
</evidence>